<dbReference type="STRING" id="913774.A0A0C3HQR7"/>
<dbReference type="PANTHER" id="PTHR43662">
    <property type="match status" value="1"/>
</dbReference>
<proteinExistence type="predicted"/>
<dbReference type="OrthoDB" id="74764at2759"/>
<evidence type="ECO:0000313" key="3">
    <source>
        <dbReference type="Proteomes" id="UP000054321"/>
    </source>
</evidence>
<feature type="non-terminal residue" evidence="2">
    <location>
        <position position="1"/>
    </location>
</feature>
<dbReference type="InterPro" id="IPR018535">
    <property type="entry name" value="DUF1996"/>
</dbReference>
<sequence length="292" mass="31860">LTLQRSDPLVSPGIASGHVHAVVGGNAFSRNMSTPTAATIANSTTCDKYIDHSNYWVPNLYHHRTDGMYDMVDWTGSNRACNYTTTSQYCNKSEVALAFPTGFRMIAGDSSRRTLNSSDQAELAVTVMCETATGSTQYVGFPPEHCITFRAQVYFPSCWDGINLDTPNHKDHVAYPAVGAFDGGICPQSHPVALLSIFYEFFFDTSPYPDFTNLILSNGDTTGYGFHGDFINGWTNITALQVALVTCDDFNPACSIRTNSSVDVQETRPLIHPAIYEEQIGLNGPIATLPGN</sequence>
<dbReference type="EMBL" id="KN832872">
    <property type="protein sequence ID" value="KIN05375.1"/>
    <property type="molecule type" value="Genomic_DNA"/>
</dbReference>
<feature type="non-terminal residue" evidence="2">
    <location>
        <position position="292"/>
    </location>
</feature>
<dbReference type="InParanoid" id="A0A0C3HQR7"/>
<dbReference type="Pfam" id="PF09362">
    <property type="entry name" value="DUF1996"/>
    <property type="match status" value="1"/>
</dbReference>
<dbReference type="PANTHER" id="PTHR43662:SF3">
    <property type="entry name" value="DOMAIN PROTEIN, PUTATIVE (AFU_ORTHOLOGUE AFUA_6G11970)-RELATED"/>
    <property type="match status" value="1"/>
</dbReference>
<gene>
    <name evidence="2" type="ORF">OIDMADRAFT_92831</name>
</gene>
<organism evidence="2 3">
    <name type="scientific">Oidiodendron maius (strain Zn)</name>
    <dbReference type="NCBI Taxonomy" id="913774"/>
    <lineage>
        <taxon>Eukaryota</taxon>
        <taxon>Fungi</taxon>
        <taxon>Dikarya</taxon>
        <taxon>Ascomycota</taxon>
        <taxon>Pezizomycotina</taxon>
        <taxon>Leotiomycetes</taxon>
        <taxon>Leotiomycetes incertae sedis</taxon>
        <taxon>Myxotrichaceae</taxon>
        <taxon>Oidiodendron</taxon>
    </lineage>
</organism>
<name>A0A0C3HQR7_OIDMZ</name>
<feature type="domain" description="DUF1996" evidence="1">
    <location>
        <begin position="7"/>
        <end position="234"/>
    </location>
</feature>
<reference evidence="3" key="2">
    <citation type="submission" date="2015-01" db="EMBL/GenBank/DDBJ databases">
        <title>Evolutionary Origins and Diversification of the Mycorrhizal Mutualists.</title>
        <authorList>
            <consortium name="DOE Joint Genome Institute"/>
            <consortium name="Mycorrhizal Genomics Consortium"/>
            <person name="Kohler A."/>
            <person name="Kuo A."/>
            <person name="Nagy L.G."/>
            <person name="Floudas D."/>
            <person name="Copeland A."/>
            <person name="Barry K.W."/>
            <person name="Cichocki N."/>
            <person name="Veneault-Fourrey C."/>
            <person name="LaButti K."/>
            <person name="Lindquist E.A."/>
            <person name="Lipzen A."/>
            <person name="Lundell T."/>
            <person name="Morin E."/>
            <person name="Murat C."/>
            <person name="Riley R."/>
            <person name="Ohm R."/>
            <person name="Sun H."/>
            <person name="Tunlid A."/>
            <person name="Henrissat B."/>
            <person name="Grigoriev I.V."/>
            <person name="Hibbett D.S."/>
            <person name="Martin F."/>
        </authorList>
    </citation>
    <scope>NUCLEOTIDE SEQUENCE [LARGE SCALE GENOMIC DNA]</scope>
    <source>
        <strain evidence="3">Zn</strain>
    </source>
</reference>
<evidence type="ECO:0000313" key="2">
    <source>
        <dbReference type="EMBL" id="KIN05375.1"/>
    </source>
</evidence>
<dbReference type="Proteomes" id="UP000054321">
    <property type="component" value="Unassembled WGS sequence"/>
</dbReference>
<evidence type="ECO:0000259" key="1">
    <source>
        <dbReference type="Pfam" id="PF09362"/>
    </source>
</evidence>
<accession>A0A0C3HQR7</accession>
<protein>
    <recommendedName>
        <fullName evidence="1">DUF1996 domain-containing protein</fullName>
    </recommendedName>
</protein>
<dbReference type="HOGENOM" id="CLU_014722_0_0_1"/>
<keyword evidence="3" id="KW-1185">Reference proteome</keyword>
<dbReference type="AlphaFoldDB" id="A0A0C3HQR7"/>
<reference evidence="2 3" key="1">
    <citation type="submission" date="2014-04" db="EMBL/GenBank/DDBJ databases">
        <authorList>
            <consortium name="DOE Joint Genome Institute"/>
            <person name="Kuo A."/>
            <person name="Martino E."/>
            <person name="Perotto S."/>
            <person name="Kohler A."/>
            <person name="Nagy L.G."/>
            <person name="Floudas D."/>
            <person name="Copeland A."/>
            <person name="Barry K.W."/>
            <person name="Cichocki N."/>
            <person name="Veneault-Fourrey C."/>
            <person name="LaButti K."/>
            <person name="Lindquist E.A."/>
            <person name="Lipzen A."/>
            <person name="Lundell T."/>
            <person name="Morin E."/>
            <person name="Murat C."/>
            <person name="Sun H."/>
            <person name="Tunlid A."/>
            <person name="Henrissat B."/>
            <person name="Grigoriev I.V."/>
            <person name="Hibbett D.S."/>
            <person name="Martin F."/>
            <person name="Nordberg H.P."/>
            <person name="Cantor M.N."/>
            <person name="Hua S.X."/>
        </authorList>
    </citation>
    <scope>NUCLEOTIDE SEQUENCE [LARGE SCALE GENOMIC DNA]</scope>
    <source>
        <strain evidence="2 3">Zn</strain>
    </source>
</reference>